<proteinExistence type="inferred from homology"/>
<comment type="caution">
    <text evidence="3">The sequence shown here is derived from an EMBL/GenBank/DDBJ whole genome shotgun (WGS) entry which is preliminary data.</text>
</comment>
<evidence type="ECO:0000313" key="4">
    <source>
        <dbReference type="Proteomes" id="UP001230051"/>
    </source>
</evidence>
<keyword evidence="4" id="KW-1185">Reference proteome</keyword>
<dbReference type="EMBL" id="JAGXEW010000010">
    <property type="protein sequence ID" value="KAK1166735.1"/>
    <property type="molecule type" value="Genomic_DNA"/>
</dbReference>
<accession>A0AAD8DCJ5</accession>
<reference evidence="3" key="1">
    <citation type="submission" date="2022-02" db="EMBL/GenBank/DDBJ databases">
        <title>Atlantic sturgeon de novo genome assembly.</title>
        <authorList>
            <person name="Stock M."/>
            <person name="Klopp C."/>
            <person name="Guiguen Y."/>
            <person name="Cabau C."/>
            <person name="Parinello H."/>
            <person name="Santidrian Yebra-Pimentel E."/>
            <person name="Kuhl H."/>
            <person name="Dirks R.P."/>
            <person name="Guessner J."/>
            <person name="Wuertz S."/>
            <person name="Du K."/>
            <person name="Schartl M."/>
        </authorList>
    </citation>
    <scope>NUCLEOTIDE SEQUENCE</scope>
    <source>
        <strain evidence="3">STURGEONOMICS-FGT-2020</strain>
        <tissue evidence="3">Whole blood</tissue>
    </source>
</reference>
<evidence type="ECO:0000256" key="2">
    <source>
        <dbReference type="SAM" id="MobiDB-lite"/>
    </source>
</evidence>
<feature type="compositionally biased region" description="Low complexity" evidence="2">
    <location>
        <begin position="1"/>
        <end position="21"/>
    </location>
</feature>
<dbReference type="AlphaFoldDB" id="A0AAD8DCJ5"/>
<gene>
    <name evidence="3" type="ORF">AOXY_G11319</name>
</gene>
<name>A0AAD8DCJ5_ACIOX</name>
<feature type="compositionally biased region" description="Polar residues" evidence="2">
    <location>
        <begin position="55"/>
        <end position="65"/>
    </location>
</feature>
<dbReference type="InterPro" id="IPR029133">
    <property type="entry name" value="OCC1"/>
</dbReference>
<evidence type="ECO:0000256" key="1">
    <source>
        <dbReference type="ARBA" id="ARBA00005237"/>
    </source>
</evidence>
<dbReference type="PANTHER" id="PTHR38502">
    <property type="entry name" value="OVEREXPRESSED IN COLON CARCINOMA 1 PROTEIN"/>
    <property type="match status" value="1"/>
</dbReference>
<dbReference type="Proteomes" id="UP001230051">
    <property type="component" value="Unassembled WGS sequence"/>
</dbReference>
<feature type="region of interest" description="Disordered" evidence="2">
    <location>
        <begin position="1"/>
        <end position="74"/>
    </location>
</feature>
<dbReference type="PANTHER" id="PTHR38502:SF1">
    <property type="entry name" value="OVEREXPRESSED IN COLON CARCINOMA 1 PROTEIN"/>
    <property type="match status" value="1"/>
</dbReference>
<sequence length="90" mass="9510">MGCGNSTATTTSSGGPAGAANETHYRTEESTSDDEKKRNYGGVYVGLPADPATVAASQAKSSGTGRLQPDIKKQHMHSINNYSIFKRLSF</sequence>
<protein>
    <submittedName>
        <fullName evidence="3">Overexpressed in colon carcinoma 1 protein</fullName>
    </submittedName>
</protein>
<comment type="similarity">
    <text evidence="1">Belongs to the OCC1 family.</text>
</comment>
<dbReference type="Pfam" id="PF15506">
    <property type="entry name" value="OCC1"/>
    <property type="match status" value="1"/>
</dbReference>
<feature type="compositionally biased region" description="Basic and acidic residues" evidence="2">
    <location>
        <begin position="23"/>
        <end position="38"/>
    </location>
</feature>
<organism evidence="3 4">
    <name type="scientific">Acipenser oxyrinchus oxyrinchus</name>
    <dbReference type="NCBI Taxonomy" id="40147"/>
    <lineage>
        <taxon>Eukaryota</taxon>
        <taxon>Metazoa</taxon>
        <taxon>Chordata</taxon>
        <taxon>Craniata</taxon>
        <taxon>Vertebrata</taxon>
        <taxon>Euteleostomi</taxon>
        <taxon>Actinopterygii</taxon>
        <taxon>Chondrostei</taxon>
        <taxon>Acipenseriformes</taxon>
        <taxon>Acipenseridae</taxon>
        <taxon>Acipenser</taxon>
    </lineage>
</organism>
<evidence type="ECO:0000313" key="3">
    <source>
        <dbReference type="EMBL" id="KAK1166735.1"/>
    </source>
</evidence>